<dbReference type="Proteomes" id="UP001596103">
    <property type="component" value="Unassembled WGS sequence"/>
</dbReference>
<reference evidence="2" key="1">
    <citation type="journal article" date="2019" name="Int. J. Syst. Evol. Microbiol.">
        <title>The Global Catalogue of Microorganisms (GCM) 10K type strain sequencing project: providing services to taxonomists for standard genome sequencing and annotation.</title>
        <authorList>
            <consortium name="The Broad Institute Genomics Platform"/>
            <consortium name="The Broad Institute Genome Sequencing Center for Infectious Disease"/>
            <person name="Wu L."/>
            <person name="Ma J."/>
        </authorList>
    </citation>
    <scope>NUCLEOTIDE SEQUENCE [LARGE SCALE GENOMIC DNA]</scope>
    <source>
        <strain evidence="2">CCUG 56042</strain>
    </source>
</reference>
<organism evidence="1 2">
    <name type="scientific">Paraburkholderia denitrificans</name>
    <dbReference type="NCBI Taxonomy" id="694025"/>
    <lineage>
        <taxon>Bacteria</taxon>
        <taxon>Pseudomonadati</taxon>
        <taxon>Pseudomonadota</taxon>
        <taxon>Betaproteobacteria</taxon>
        <taxon>Burkholderiales</taxon>
        <taxon>Burkholderiaceae</taxon>
        <taxon>Paraburkholderia</taxon>
    </lineage>
</organism>
<accession>A0ABW0J4Z0</accession>
<comment type="caution">
    <text evidence="1">The sequence shown here is derived from an EMBL/GenBank/DDBJ whole genome shotgun (WGS) entry which is preliminary data.</text>
</comment>
<keyword evidence="2" id="KW-1185">Reference proteome</keyword>
<evidence type="ECO:0000313" key="1">
    <source>
        <dbReference type="EMBL" id="MFC5428074.1"/>
    </source>
</evidence>
<dbReference type="RefSeq" id="WP_377709773.1">
    <property type="nucleotide sequence ID" value="NZ_JBHSMP010000007.1"/>
</dbReference>
<sequence>MGRLHEVRKEIEQLCDEIERDALRSCHRSETSDEVTPAPPVHIHVVVPSNISRMRIRISLQQGNLKKRR</sequence>
<protein>
    <submittedName>
        <fullName evidence="1">Uncharacterized protein</fullName>
    </submittedName>
</protein>
<name>A0ABW0J4Z0_9BURK</name>
<proteinExistence type="predicted"/>
<evidence type="ECO:0000313" key="2">
    <source>
        <dbReference type="Proteomes" id="UP001596103"/>
    </source>
</evidence>
<gene>
    <name evidence="1" type="ORF">ACFPTO_04510</name>
</gene>
<dbReference type="EMBL" id="JBHSMP010000007">
    <property type="protein sequence ID" value="MFC5428074.1"/>
    <property type="molecule type" value="Genomic_DNA"/>
</dbReference>